<evidence type="ECO:0000313" key="2">
    <source>
        <dbReference type="Proteomes" id="UP001187192"/>
    </source>
</evidence>
<comment type="caution">
    <text evidence="1">The sequence shown here is derived from an EMBL/GenBank/DDBJ whole genome shotgun (WGS) entry which is preliminary data.</text>
</comment>
<reference evidence="1" key="1">
    <citation type="submission" date="2023-07" db="EMBL/GenBank/DDBJ databases">
        <title>draft genome sequence of fig (Ficus carica).</title>
        <authorList>
            <person name="Takahashi T."/>
            <person name="Nishimura K."/>
        </authorList>
    </citation>
    <scope>NUCLEOTIDE SEQUENCE</scope>
</reference>
<dbReference type="AlphaFoldDB" id="A0AA88AJI1"/>
<dbReference type="EMBL" id="BTGU01000048">
    <property type="protein sequence ID" value="GMN53809.1"/>
    <property type="molecule type" value="Genomic_DNA"/>
</dbReference>
<dbReference type="Proteomes" id="UP001187192">
    <property type="component" value="Unassembled WGS sequence"/>
</dbReference>
<keyword evidence="2" id="KW-1185">Reference proteome</keyword>
<proteinExistence type="predicted"/>
<organism evidence="1 2">
    <name type="scientific">Ficus carica</name>
    <name type="common">Common fig</name>
    <dbReference type="NCBI Taxonomy" id="3494"/>
    <lineage>
        <taxon>Eukaryota</taxon>
        <taxon>Viridiplantae</taxon>
        <taxon>Streptophyta</taxon>
        <taxon>Embryophyta</taxon>
        <taxon>Tracheophyta</taxon>
        <taxon>Spermatophyta</taxon>
        <taxon>Magnoliopsida</taxon>
        <taxon>eudicotyledons</taxon>
        <taxon>Gunneridae</taxon>
        <taxon>Pentapetalae</taxon>
        <taxon>rosids</taxon>
        <taxon>fabids</taxon>
        <taxon>Rosales</taxon>
        <taxon>Moraceae</taxon>
        <taxon>Ficeae</taxon>
        <taxon>Ficus</taxon>
    </lineage>
</organism>
<name>A0AA88AJI1_FICCA</name>
<dbReference type="Gramene" id="FCD_00019994-RA">
    <property type="protein sequence ID" value="FCD_00019994-RA:cds"/>
    <property type="gene ID" value="FCD_00019994"/>
</dbReference>
<protein>
    <submittedName>
        <fullName evidence="1">Uncharacterized protein</fullName>
    </submittedName>
</protein>
<evidence type="ECO:0000313" key="1">
    <source>
        <dbReference type="EMBL" id="GMN53809.1"/>
    </source>
</evidence>
<accession>A0AA88AJI1</accession>
<sequence>MSYVTTRKLNELLRYPAGSRRRQGWNDHLRAGVQSVAGRGYKRWLGVPSIAHRLVYGRAPHEIRSPSRPVICRALRLAGLRSCTHYSHRI</sequence>
<gene>
    <name evidence="1" type="ORF">TIFTF001_022941</name>
</gene>